<proteinExistence type="predicted"/>
<protein>
    <submittedName>
        <fullName evidence="2">Bro-N domain-containing protein</fullName>
    </submittedName>
</protein>
<name>A0A5D4TK39_9BACI</name>
<comment type="caution">
    <text evidence="2">The sequence shown here is derived from an EMBL/GenBank/DDBJ whole genome shotgun (WGS) entry which is preliminary data.</text>
</comment>
<dbReference type="RefSeq" id="WP_148978256.1">
    <property type="nucleotide sequence ID" value="NZ_JBNILM010000001.1"/>
</dbReference>
<evidence type="ECO:0000313" key="3">
    <source>
        <dbReference type="Proteomes" id="UP000324517"/>
    </source>
</evidence>
<dbReference type="EMBL" id="VTET01000001">
    <property type="protein sequence ID" value="TYS74822.1"/>
    <property type="molecule type" value="Genomic_DNA"/>
</dbReference>
<evidence type="ECO:0000259" key="1">
    <source>
        <dbReference type="PROSITE" id="PS51750"/>
    </source>
</evidence>
<gene>
    <name evidence="2" type="ORF">FZC75_02070</name>
</gene>
<sequence length="238" mass="27969">MSKVNKFESRIVLGKEFDIYGTSEDMLFLAKDVAEWIDYSKDSLNKMLTNVDEDEKVRNTVPTLGGNQQMWFLTEDGLYEVLMQSRKPIAKQFKKEIKVILKELRQKGVYVSEEATDSQKAYNYNMLDVTFSRIGAEFMQDEYRNCIVFHEAEKTRLPFEKKNKNRRSDKKRTVAESKIKVMEKILKIAESREQQYRVNFQWELKSLISEVVKVIQMDIKTIKHNQTRGKLSKANKVG</sequence>
<dbReference type="OrthoDB" id="9812611at2"/>
<dbReference type="InterPro" id="IPR003497">
    <property type="entry name" value="BRO_N_domain"/>
</dbReference>
<dbReference type="PANTHER" id="PTHR36180">
    <property type="entry name" value="DNA-BINDING PROTEIN-RELATED-RELATED"/>
    <property type="match status" value="1"/>
</dbReference>
<feature type="domain" description="Bro-N" evidence="1">
    <location>
        <begin position="10"/>
        <end position="108"/>
    </location>
</feature>
<organism evidence="2 3">
    <name type="scientific">Sutcliffiella horikoshii</name>
    <dbReference type="NCBI Taxonomy" id="79883"/>
    <lineage>
        <taxon>Bacteria</taxon>
        <taxon>Bacillati</taxon>
        <taxon>Bacillota</taxon>
        <taxon>Bacilli</taxon>
        <taxon>Bacillales</taxon>
        <taxon>Bacillaceae</taxon>
        <taxon>Sutcliffiella</taxon>
    </lineage>
</organism>
<evidence type="ECO:0000313" key="2">
    <source>
        <dbReference type="EMBL" id="TYS74822.1"/>
    </source>
</evidence>
<accession>A0A5D4TK39</accession>
<dbReference type="PROSITE" id="PS51750">
    <property type="entry name" value="BRO_N"/>
    <property type="match status" value="1"/>
</dbReference>
<dbReference type="SMART" id="SM01040">
    <property type="entry name" value="Bro-N"/>
    <property type="match status" value="1"/>
</dbReference>
<reference evidence="2 3" key="1">
    <citation type="submission" date="2019-08" db="EMBL/GenBank/DDBJ databases">
        <title>Bacillus genomes from the desert of Cuatro Cienegas, Coahuila.</title>
        <authorList>
            <person name="Olmedo-Alvarez G."/>
        </authorList>
    </citation>
    <scope>NUCLEOTIDE SEQUENCE [LARGE SCALE GENOMIC DNA]</scope>
    <source>
        <strain evidence="2 3">CH98b_3T</strain>
    </source>
</reference>
<dbReference type="AlphaFoldDB" id="A0A5D4TK39"/>
<dbReference type="PANTHER" id="PTHR36180:SF2">
    <property type="entry name" value="BRO FAMILY PROTEIN"/>
    <property type="match status" value="1"/>
</dbReference>
<dbReference type="Pfam" id="PF02498">
    <property type="entry name" value="Bro-N"/>
    <property type="match status" value="1"/>
</dbReference>
<dbReference type="Proteomes" id="UP000324517">
    <property type="component" value="Unassembled WGS sequence"/>
</dbReference>